<dbReference type="InterPro" id="IPR002347">
    <property type="entry name" value="SDR_fam"/>
</dbReference>
<dbReference type="Gene3D" id="3.30.70.141">
    <property type="entry name" value="Nucleoside diphosphate kinase-like domain"/>
    <property type="match status" value="1"/>
</dbReference>
<dbReference type="NCBIfam" id="NF001908">
    <property type="entry name" value="PRK00668.1"/>
    <property type="match status" value="1"/>
</dbReference>
<evidence type="ECO:0000256" key="7">
    <source>
        <dbReference type="ARBA" id="ARBA00022777"/>
    </source>
</evidence>
<keyword evidence="5" id="KW-0808">Transferase</keyword>
<evidence type="ECO:0000256" key="1">
    <source>
        <dbReference type="ARBA" id="ARBA00001946"/>
    </source>
</evidence>
<feature type="binding site" evidence="9">
    <location>
        <position position="537"/>
    </location>
    <ligand>
        <name>ATP</name>
        <dbReference type="ChEBI" id="CHEBI:30616"/>
    </ligand>
</feature>
<evidence type="ECO:0000259" key="12">
    <source>
        <dbReference type="SMART" id="SM00562"/>
    </source>
</evidence>
<dbReference type="GO" id="GO:0005524">
    <property type="term" value="F:ATP binding"/>
    <property type="evidence" value="ECO:0007669"/>
    <property type="project" value="UniProtKB-KW"/>
</dbReference>
<dbReference type="GO" id="GO:0006228">
    <property type="term" value="P:UTP biosynthetic process"/>
    <property type="evidence" value="ECO:0007669"/>
    <property type="project" value="InterPro"/>
</dbReference>
<comment type="similarity">
    <text evidence="2 9 10">Belongs to the NDK family.</text>
</comment>
<dbReference type="InterPro" id="IPR034907">
    <property type="entry name" value="NDK-like_dom"/>
</dbReference>
<dbReference type="InterPro" id="IPR001564">
    <property type="entry name" value="Nucleoside_diP_kinase"/>
</dbReference>
<dbReference type="CDD" id="cd05325">
    <property type="entry name" value="carb_red_sniffer_like_SDR_c"/>
    <property type="match status" value="1"/>
</dbReference>
<dbReference type="Proteomes" id="UP000044841">
    <property type="component" value="Unassembled WGS sequence"/>
</dbReference>
<dbReference type="Gene3D" id="3.40.50.720">
    <property type="entry name" value="NAD(P)-binding Rossmann-like Domain"/>
    <property type="match status" value="1"/>
</dbReference>
<feature type="binding site" evidence="9">
    <location>
        <position position="630"/>
    </location>
    <ligand>
        <name>ATP</name>
        <dbReference type="ChEBI" id="CHEBI:30616"/>
    </ligand>
</feature>
<dbReference type="InterPro" id="IPR036850">
    <property type="entry name" value="NDK-like_dom_sf"/>
</dbReference>
<keyword evidence="7 13" id="KW-0418">Kinase</keyword>
<dbReference type="SUPFAM" id="SSF51735">
    <property type="entry name" value="NAD(P)-binding Rossmann-fold domains"/>
    <property type="match status" value="1"/>
</dbReference>
<feature type="binding site" evidence="9">
    <location>
        <position position="585"/>
    </location>
    <ligand>
        <name>ATP</name>
        <dbReference type="ChEBI" id="CHEBI:30616"/>
    </ligand>
</feature>
<dbReference type="CDD" id="cd04413">
    <property type="entry name" value="NDPk_I"/>
    <property type="match status" value="1"/>
</dbReference>
<dbReference type="GO" id="GO:0006183">
    <property type="term" value="P:GTP biosynthetic process"/>
    <property type="evidence" value="ECO:0007669"/>
    <property type="project" value="InterPro"/>
</dbReference>
<evidence type="ECO:0000256" key="3">
    <source>
        <dbReference type="ARBA" id="ARBA00012966"/>
    </source>
</evidence>
<dbReference type="GO" id="GO:0006241">
    <property type="term" value="P:CTP biosynthetic process"/>
    <property type="evidence" value="ECO:0007669"/>
    <property type="project" value="InterPro"/>
</dbReference>
<feature type="binding site" evidence="9">
    <location>
        <position position="640"/>
    </location>
    <ligand>
        <name>ATP</name>
        <dbReference type="ChEBI" id="CHEBI:30616"/>
    </ligand>
</feature>
<keyword evidence="8" id="KW-0067">ATP-binding</keyword>
<sequence>MSHSEDADVLRPPTPEVDAKVSELASRLHSSATRDTTAENDKDIDDRLSDDEDKLFEELEKDEFDMSGLREKRIEELKAQIAQVRDMRENEHGRLTEITDEKEVIKTSANESHCIIHFYHRDFRRCDIMNKHLEILASRHFKTRFIKVFVENVPWLVEKLQVKVLPCVICFVRGVSKDRIVGFEELGNEDGFKSATLELRLTQSGVIDKPDEPRQKLVTPFGTTVGANRGIGLEFVKQLLRKPENIVVGTYRNSSTINELNKISEDASNKDRLSLIRLDMNDEQSCKDAASEARAKIGAIDVLVVNAGANGGQSLLTEEISNVSRLFDNNVLGPLRICQAFVPLLQDRSTSDLLPKLALLSSESGSLTVSKHGRGPAYAISKAGLNMMGRKLAHELEPLGIAVGLLHPGWVQTDMGGPNAITTPEDSVRGMLQVINNLNIGNSGGFWDYEGREHPWRFLVPSPSRLSMEITLNRLPHITRRDFLISFLTALFISAFFITTTRHSEPIPAVTQPLETLRPPPPLLKMSNTERSYIMVKPDGVQRSLVGEIISRFEKRGFKIVALKLVHATKEHLEEHYADLKGKAFFPGLIKYMASGPVVAIVIEGLDAVKTGRAMLGTTNPLASGPGTIRGDYALATGRNICHGSDSVENAEKEIKLWFPEGIVQYTDDKATWIFEN</sequence>
<dbReference type="Gene3D" id="3.40.30.10">
    <property type="entry name" value="Glutaredoxin"/>
    <property type="match status" value="1"/>
</dbReference>
<feature type="binding site" evidence="9">
    <location>
        <position position="619"/>
    </location>
    <ligand>
        <name>ATP</name>
        <dbReference type="ChEBI" id="CHEBI:30616"/>
    </ligand>
</feature>
<dbReference type="InterPro" id="IPR036249">
    <property type="entry name" value="Thioredoxin-like_sf"/>
</dbReference>
<dbReference type="GO" id="GO:0004550">
    <property type="term" value="F:nucleoside diphosphate kinase activity"/>
    <property type="evidence" value="ECO:0007669"/>
    <property type="project" value="UniProtKB-EC"/>
</dbReference>
<dbReference type="PRINTS" id="PR01243">
    <property type="entry name" value="NUCDPKINASE"/>
</dbReference>
<evidence type="ECO:0000313" key="14">
    <source>
        <dbReference type="Proteomes" id="UP000044841"/>
    </source>
</evidence>
<feature type="active site" description="Pros-phosphohistidine intermediate" evidence="9">
    <location>
        <position position="643"/>
    </location>
</feature>
<evidence type="ECO:0000256" key="5">
    <source>
        <dbReference type="ARBA" id="ARBA00022679"/>
    </source>
</evidence>
<dbReference type="Pfam" id="PF00334">
    <property type="entry name" value="NDK"/>
    <property type="match status" value="1"/>
</dbReference>
<dbReference type="PANTHER" id="PTHR11349">
    <property type="entry name" value="NUCLEOSIDE DIPHOSPHATE KINASE"/>
    <property type="match status" value="1"/>
</dbReference>
<evidence type="ECO:0000256" key="6">
    <source>
        <dbReference type="ARBA" id="ARBA00022741"/>
    </source>
</evidence>
<dbReference type="EMBL" id="CYGV01000779">
    <property type="protein sequence ID" value="CUA69412.1"/>
    <property type="molecule type" value="Genomic_DNA"/>
</dbReference>
<organism evidence="13 14">
    <name type="scientific">Rhizoctonia solani</name>
    <dbReference type="NCBI Taxonomy" id="456999"/>
    <lineage>
        <taxon>Eukaryota</taxon>
        <taxon>Fungi</taxon>
        <taxon>Dikarya</taxon>
        <taxon>Basidiomycota</taxon>
        <taxon>Agaricomycotina</taxon>
        <taxon>Agaricomycetes</taxon>
        <taxon>Cantharellales</taxon>
        <taxon>Ceratobasidiaceae</taxon>
        <taxon>Rhizoctonia</taxon>
    </lineage>
</organism>
<dbReference type="SUPFAM" id="SSF54919">
    <property type="entry name" value="Nucleoside diphosphate kinase, NDK"/>
    <property type="match status" value="1"/>
</dbReference>
<accession>A0A0K6FTI7</accession>
<feature type="region of interest" description="Disordered" evidence="11">
    <location>
        <begin position="1"/>
        <end position="49"/>
    </location>
</feature>
<gene>
    <name evidence="13" type="ORF">RSOLAG22IIIB_03937</name>
</gene>
<comment type="cofactor">
    <cofactor evidence="1">
        <name>Mg(2+)</name>
        <dbReference type="ChEBI" id="CHEBI:18420"/>
    </cofactor>
</comment>
<reference evidence="13 14" key="1">
    <citation type="submission" date="2015-07" db="EMBL/GenBank/DDBJ databases">
        <authorList>
            <person name="Noorani M."/>
        </authorList>
    </citation>
    <scope>NUCLEOTIDE SEQUENCE [LARGE SCALE GENOMIC DNA]</scope>
    <source>
        <strain evidence="13">BBA 69670</strain>
    </source>
</reference>
<dbReference type="PROSITE" id="PS00469">
    <property type="entry name" value="NDPK"/>
    <property type="match status" value="1"/>
</dbReference>
<evidence type="ECO:0000256" key="2">
    <source>
        <dbReference type="ARBA" id="ARBA00008142"/>
    </source>
</evidence>
<dbReference type="SMART" id="SM00562">
    <property type="entry name" value="NDK"/>
    <property type="match status" value="1"/>
</dbReference>
<feature type="domain" description="Nucleoside diphosphate kinase-like" evidence="12">
    <location>
        <begin position="529"/>
        <end position="665"/>
    </location>
</feature>
<dbReference type="InterPro" id="IPR023005">
    <property type="entry name" value="Nucleoside_diP_kinase_AS"/>
</dbReference>
<dbReference type="SUPFAM" id="SSF52833">
    <property type="entry name" value="Thioredoxin-like"/>
    <property type="match status" value="1"/>
</dbReference>
<dbReference type="AlphaFoldDB" id="A0A0K6FTI7"/>
<dbReference type="CDD" id="cd02989">
    <property type="entry name" value="Phd_like_TxnDC9"/>
    <property type="match status" value="1"/>
</dbReference>
<dbReference type="PROSITE" id="PS51374">
    <property type="entry name" value="NDPK_LIKE"/>
    <property type="match status" value="1"/>
</dbReference>
<dbReference type="EC" id="2.7.4.6" evidence="3"/>
<dbReference type="FunFam" id="3.30.70.141:FF:000002">
    <property type="entry name" value="Nucleoside diphosphate kinase"/>
    <property type="match status" value="1"/>
</dbReference>
<dbReference type="HAMAP" id="MF_00451">
    <property type="entry name" value="NDP_kinase"/>
    <property type="match status" value="1"/>
</dbReference>
<name>A0A0K6FTI7_9AGAM</name>
<evidence type="ECO:0000256" key="11">
    <source>
        <dbReference type="SAM" id="MobiDB-lite"/>
    </source>
</evidence>
<evidence type="ECO:0000256" key="9">
    <source>
        <dbReference type="PROSITE-ProRule" id="PRU00706"/>
    </source>
</evidence>
<keyword evidence="14" id="KW-1185">Reference proteome</keyword>
<feature type="compositionally biased region" description="Basic and acidic residues" evidence="11">
    <location>
        <begin position="36"/>
        <end position="47"/>
    </location>
</feature>
<evidence type="ECO:0000313" key="13">
    <source>
        <dbReference type="EMBL" id="CUA69412.1"/>
    </source>
</evidence>
<evidence type="ECO:0000256" key="4">
    <source>
        <dbReference type="ARBA" id="ARBA00017632"/>
    </source>
</evidence>
<feature type="binding site" evidence="9">
    <location>
        <position position="613"/>
    </location>
    <ligand>
        <name>ATP</name>
        <dbReference type="ChEBI" id="CHEBI:30616"/>
    </ligand>
</feature>
<evidence type="ECO:0000256" key="10">
    <source>
        <dbReference type="RuleBase" id="RU004011"/>
    </source>
</evidence>
<keyword evidence="6" id="KW-0547">Nucleotide-binding</keyword>
<dbReference type="Pfam" id="PF00106">
    <property type="entry name" value="adh_short"/>
    <property type="match status" value="1"/>
</dbReference>
<evidence type="ECO:0000256" key="8">
    <source>
        <dbReference type="ARBA" id="ARBA00022840"/>
    </source>
</evidence>
<dbReference type="InterPro" id="IPR036291">
    <property type="entry name" value="NAD(P)-bd_dom_sf"/>
</dbReference>
<protein>
    <recommendedName>
        <fullName evidence="4">Nucleoside diphosphate kinase</fullName>
        <ecNumber evidence="3">2.7.4.6</ecNumber>
    </recommendedName>
</protein>
<proteinExistence type="inferred from homology"/>